<dbReference type="InterPro" id="IPR014729">
    <property type="entry name" value="Rossmann-like_a/b/a_fold"/>
</dbReference>
<dbReference type="PATRIC" id="fig|360411.5.peg.2207"/>
<dbReference type="PANTHER" id="PTHR38657:SF1">
    <property type="entry name" value="SLR1343 PROTEIN"/>
    <property type="match status" value="1"/>
</dbReference>
<feature type="region of interest" description="Disordered" evidence="1">
    <location>
        <begin position="166"/>
        <end position="185"/>
    </location>
</feature>
<dbReference type="Gene3D" id="1.10.10.1710">
    <property type="entry name" value="Deoxyribodipyrimidine photolyase-related"/>
    <property type="match status" value="1"/>
</dbReference>
<name>A0A0P6XHV5_9CHLR</name>
<dbReference type="PANTHER" id="PTHR38657">
    <property type="entry name" value="SLR1343 PROTEIN"/>
    <property type="match status" value="1"/>
</dbReference>
<dbReference type="RefSeq" id="WP_061918749.1">
    <property type="nucleotide sequence ID" value="NZ_DF967971.1"/>
</dbReference>
<dbReference type="InterPro" id="IPR036134">
    <property type="entry name" value="Crypto/Photolyase_FAD-like_sf"/>
</dbReference>
<gene>
    <name evidence="2" type="ORF">AC812_11915</name>
</gene>
<protein>
    <recommendedName>
        <fullName evidence="4">Cryptochrome/photolyase family protein</fullName>
    </recommendedName>
</protein>
<sequence length="509" mass="60357">MRLTFLITMCDLSLAELKNYPPSETRILMIESQRKWQALPFHRKKLVLGISAMRHFKLELERAGYEVDYRHEADFASGLWAHWRQYNPQRILAFQPREWGMQQILSKLAQDLPLALLPNPFYILPREEFIRWADSQKDLRMETFYRWMRRRENILIKNGQPVGGKWNFDKDNRKPPPDRAYPEPPFVEPDDITRTVIGIIEGQPGLWGSATDFRLPVTRSAALKWMEHFFRWRFADFGPYEDAMRQGDFILTHSLLSAFLNLGLLHPSELIERAIAAADEYAVPLNSLEGFIRQILGWREYIHGMYWYKMPEYRQVNYFQHQRGLPRWYWDPEECELACLRDSIEMVKQHGFAHHIHRLMVLSNFANLIGIHPLRLSEWFWAGFVDAYEWVELPNVLGMATYADGGLLASKPYISSGSYIHKMSNYCASCRFDVNQKYGENACPFNYLYWAFLEKQRDKLIHNPRMAVMYRMLDRKTAEERASIRRESERFIASLPEEDPRYHFEYDAG</sequence>
<reference evidence="2 3" key="1">
    <citation type="submission" date="2015-07" db="EMBL/GenBank/DDBJ databases">
        <title>Draft genome of Bellilinea caldifistulae DSM 17877.</title>
        <authorList>
            <person name="Hemp J."/>
            <person name="Ward L.M."/>
            <person name="Pace L.A."/>
            <person name="Fischer W.W."/>
        </authorList>
    </citation>
    <scope>NUCLEOTIDE SEQUENCE [LARGE SCALE GENOMIC DNA]</scope>
    <source>
        <strain evidence="2 3">GOMI-1</strain>
    </source>
</reference>
<evidence type="ECO:0000313" key="3">
    <source>
        <dbReference type="Proteomes" id="UP000050514"/>
    </source>
</evidence>
<comment type="caution">
    <text evidence="2">The sequence shown here is derived from an EMBL/GenBank/DDBJ whole genome shotgun (WGS) entry which is preliminary data.</text>
</comment>
<dbReference type="Gene3D" id="1.25.40.80">
    <property type="match status" value="1"/>
</dbReference>
<evidence type="ECO:0000256" key="1">
    <source>
        <dbReference type="SAM" id="MobiDB-lite"/>
    </source>
</evidence>
<dbReference type="OrthoDB" id="5288100at2"/>
<dbReference type="AlphaFoldDB" id="A0A0P6XHV5"/>
<evidence type="ECO:0008006" key="4">
    <source>
        <dbReference type="Google" id="ProtNLM"/>
    </source>
</evidence>
<keyword evidence="3" id="KW-1185">Reference proteome</keyword>
<dbReference type="STRING" id="360411.AC812_11915"/>
<dbReference type="InterPro" id="IPR052551">
    <property type="entry name" value="UV-DNA_repair_photolyase"/>
</dbReference>
<dbReference type="InterPro" id="IPR007357">
    <property type="entry name" value="PhrB-like"/>
</dbReference>
<dbReference type="Gene3D" id="3.40.50.620">
    <property type="entry name" value="HUPs"/>
    <property type="match status" value="1"/>
</dbReference>
<proteinExistence type="predicted"/>
<evidence type="ECO:0000313" key="2">
    <source>
        <dbReference type="EMBL" id="KPL74505.1"/>
    </source>
</evidence>
<dbReference type="EMBL" id="LGHJ01000017">
    <property type="protein sequence ID" value="KPL74505.1"/>
    <property type="molecule type" value="Genomic_DNA"/>
</dbReference>
<accession>A0A0P6XHV5</accession>
<dbReference type="Pfam" id="PF04244">
    <property type="entry name" value="DPRP"/>
    <property type="match status" value="1"/>
</dbReference>
<dbReference type="Proteomes" id="UP000050514">
    <property type="component" value="Unassembled WGS sequence"/>
</dbReference>
<feature type="compositionally biased region" description="Basic and acidic residues" evidence="1">
    <location>
        <begin position="167"/>
        <end position="181"/>
    </location>
</feature>
<organism evidence="2 3">
    <name type="scientific">Bellilinea caldifistulae</name>
    <dbReference type="NCBI Taxonomy" id="360411"/>
    <lineage>
        <taxon>Bacteria</taxon>
        <taxon>Bacillati</taxon>
        <taxon>Chloroflexota</taxon>
        <taxon>Anaerolineae</taxon>
        <taxon>Anaerolineales</taxon>
        <taxon>Anaerolineaceae</taxon>
        <taxon>Bellilinea</taxon>
    </lineage>
</organism>
<dbReference type="SUPFAM" id="SSF48173">
    <property type="entry name" value="Cryptochrome/photolyase FAD-binding domain"/>
    <property type="match status" value="1"/>
</dbReference>
<dbReference type="Gene3D" id="1.10.579.10">
    <property type="entry name" value="DNA Cyclobutane Dipyrimidine Photolyase, subunit A, domain 3"/>
    <property type="match status" value="1"/>
</dbReference>